<accession>A0ABD2CR90</accession>
<feature type="non-terminal residue" evidence="1">
    <location>
        <position position="1"/>
    </location>
</feature>
<gene>
    <name evidence="1" type="ORF">V1477_004203</name>
</gene>
<dbReference type="Proteomes" id="UP001607303">
    <property type="component" value="Unassembled WGS sequence"/>
</dbReference>
<reference evidence="1 2" key="1">
    <citation type="journal article" date="2024" name="Ann. Entomol. Soc. Am.">
        <title>Genomic analyses of the southern and eastern yellowjacket wasps (Hymenoptera: Vespidae) reveal evolutionary signatures of social life.</title>
        <authorList>
            <person name="Catto M.A."/>
            <person name="Caine P.B."/>
            <person name="Orr S.E."/>
            <person name="Hunt B.G."/>
            <person name="Goodisman M.A.D."/>
        </authorList>
    </citation>
    <scope>NUCLEOTIDE SEQUENCE [LARGE SCALE GENOMIC DNA]</scope>
    <source>
        <strain evidence="1">232</strain>
        <tissue evidence="1">Head and thorax</tissue>
    </source>
</reference>
<proteinExistence type="predicted"/>
<organism evidence="1 2">
    <name type="scientific">Vespula maculifrons</name>
    <name type="common">Eastern yellow jacket</name>
    <name type="synonym">Wasp</name>
    <dbReference type="NCBI Taxonomy" id="7453"/>
    <lineage>
        <taxon>Eukaryota</taxon>
        <taxon>Metazoa</taxon>
        <taxon>Ecdysozoa</taxon>
        <taxon>Arthropoda</taxon>
        <taxon>Hexapoda</taxon>
        <taxon>Insecta</taxon>
        <taxon>Pterygota</taxon>
        <taxon>Neoptera</taxon>
        <taxon>Endopterygota</taxon>
        <taxon>Hymenoptera</taxon>
        <taxon>Apocrita</taxon>
        <taxon>Aculeata</taxon>
        <taxon>Vespoidea</taxon>
        <taxon>Vespidae</taxon>
        <taxon>Vespinae</taxon>
        <taxon>Vespula</taxon>
    </lineage>
</organism>
<dbReference type="EMBL" id="JAYRBN010000035">
    <property type="protein sequence ID" value="KAL2747511.1"/>
    <property type="molecule type" value="Genomic_DNA"/>
</dbReference>
<keyword evidence="2" id="KW-1185">Reference proteome</keyword>
<sequence length="168" mass="19288">RKKEKEEEEEEVEVEVEVEVEGGYAFFGSLKIGDRCTTNWPEVSNSWARKAHDVKIARKTEKIISSLCPNLSVPFGNEGQIEFISLALTCPQYDMRVSLRQLTTCTVLAIKDHEKKVLRYDGDFVLVLRVEETTRRLWSRDNGKAITFSVGSRYIPPREMWMSLGGRT</sequence>
<dbReference type="AlphaFoldDB" id="A0ABD2CR90"/>
<evidence type="ECO:0000313" key="1">
    <source>
        <dbReference type="EMBL" id="KAL2747511.1"/>
    </source>
</evidence>
<protein>
    <submittedName>
        <fullName evidence="1">Uncharacterized protein</fullName>
    </submittedName>
</protein>
<name>A0ABD2CR90_VESMC</name>
<evidence type="ECO:0000313" key="2">
    <source>
        <dbReference type="Proteomes" id="UP001607303"/>
    </source>
</evidence>
<comment type="caution">
    <text evidence="1">The sequence shown here is derived from an EMBL/GenBank/DDBJ whole genome shotgun (WGS) entry which is preliminary data.</text>
</comment>